<dbReference type="PRINTS" id="PR00821">
    <property type="entry name" value="TAGLIPASE"/>
</dbReference>
<organism evidence="6 7">
    <name type="scientific">Rhodnius prolixus</name>
    <name type="common">Triatomid bug</name>
    <dbReference type="NCBI Taxonomy" id="13249"/>
    <lineage>
        <taxon>Eukaryota</taxon>
        <taxon>Metazoa</taxon>
        <taxon>Ecdysozoa</taxon>
        <taxon>Arthropoda</taxon>
        <taxon>Hexapoda</taxon>
        <taxon>Insecta</taxon>
        <taxon>Pterygota</taxon>
        <taxon>Neoptera</taxon>
        <taxon>Paraneoptera</taxon>
        <taxon>Hemiptera</taxon>
        <taxon>Heteroptera</taxon>
        <taxon>Panheteroptera</taxon>
        <taxon>Cimicomorpha</taxon>
        <taxon>Reduviidae</taxon>
        <taxon>Triatominae</taxon>
        <taxon>Rhodnius</taxon>
    </lineage>
</organism>
<sequence>MKDVEEGVGHREYSNAFHTQQKKSNDKSKPLTFLNMIHLLENNTFPYRGKRTYKLAQILIMHNSERKELNLENLEEMKSFKPLAVIVHGFSASANMSWVRKLETALLKKEDTNVISVDWQKGATGPNYLQAIANLRIVGAQISSLLSQIRPTGDVHLIGQSLGAHLVSYVRVNMKTVSYITGLDPAQPWFTNKSPAVKLDRTDADFVDVIHTDSKLSWPQLGLGMAEPAGHVDFYINGGFSQPGCKRNEKGFMEFIGNHLSSAIHNVACSHMRASEYLIEALDSTCSFWGIKWNITERCVEKDFVVLNNYEPFQLKLILTLQWINSLCDLKPDVIGHQPLNQLL</sequence>
<feature type="compositionally biased region" description="Basic and acidic residues" evidence="5">
    <location>
        <begin position="1"/>
        <end position="13"/>
    </location>
</feature>
<dbReference type="VEuPathDB" id="VectorBase:RPRC002054"/>
<evidence type="ECO:0000313" key="7">
    <source>
        <dbReference type="Proteomes" id="UP000015103"/>
    </source>
</evidence>
<dbReference type="InterPro" id="IPR029058">
    <property type="entry name" value="AB_hydrolase_fold"/>
</dbReference>
<dbReference type="GO" id="GO:0005615">
    <property type="term" value="C:extracellular space"/>
    <property type="evidence" value="ECO:0007669"/>
    <property type="project" value="TreeGrafter"/>
</dbReference>
<comment type="subcellular location">
    <subcellularLocation>
        <location evidence="1">Secreted</location>
    </subcellularLocation>
</comment>
<evidence type="ECO:0000256" key="5">
    <source>
        <dbReference type="SAM" id="MobiDB-lite"/>
    </source>
</evidence>
<dbReference type="Proteomes" id="UP000015103">
    <property type="component" value="Unassembled WGS sequence"/>
</dbReference>
<protein>
    <submittedName>
        <fullName evidence="6">Lipase domain-containing protein</fullName>
    </submittedName>
</protein>
<dbReference type="OMA" id="NITERCV"/>
<dbReference type="HOGENOM" id="CLU_027171_2_1_1"/>
<dbReference type="InParanoid" id="T1HDD7"/>
<evidence type="ECO:0000313" key="6">
    <source>
        <dbReference type="EnsemblMetazoa" id="RPRC002054-PA"/>
    </source>
</evidence>
<dbReference type="GO" id="GO:0016298">
    <property type="term" value="F:lipase activity"/>
    <property type="evidence" value="ECO:0007669"/>
    <property type="project" value="InterPro"/>
</dbReference>
<name>T1HDD7_RHOPR</name>
<accession>T1HDD7</accession>
<dbReference type="Gene3D" id="3.40.50.1820">
    <property type="entry name" value="alpha/beta hydrolase"/>
    <property type="match status" value="1"/>
</dbReference>
<dbReference type="InterPro" id="IPR000734">
    <property type="entry name" value="TAG_lipase"/>
</dbReference>
<dbReference type="Pfam" id="PF00151">
    <property type="entry name" value="Lipase"/>
    <property type="match status" value="1"/>
</dbReference>
<evidence type="ECO:0000256" key="2">
    <source>
        <dbReference type="ARBA" id="ARBA00010701"/>
    </source>
</evidence>
<dbReference type="EMBL" id="ACPB03000920">
    <property type="status" value="NOT_ANNOTATED_CDS"/>
    <property type="molecule type" value="Genomic_DNA"/>
</dbReference>
<evidence type="ECO:0000256" key="4">
    <source>
        <dbReference type="RuleBase" id="RU004262"/>
    </source>
</evidence>
<dbReference type="AlphaFoldDB" id="T1HDD7"/>
<evidence type="ECO:0000256" key="1">
    <source>
        <dbReference type="ARBA" id="ARBA00004613"/>
    </source>
</evidence>
<keyword evidence="3" id="KW-0964">Secreted</keyword>
<feature type="region of interest" description="Disordered" evidence="5">
    <location>
        <begin position="1"/>
        <end position="26"/>
    </location>
</feature>
<dbReference type="EMBL" id="ACPB03000919">
    <property type="status" value="NOT_ANNOTATED_CDS"/>
    <property type="molecule type" value="Genomic_DNA"/>
</dbReference>
<reference evidence="6" key="1">
    <citation type="submission" date="2015-05" db="UniProtKB">
        <authorList>
            <consortium name="EnsemblMetazoa"/>
        </authorList>
    </citation>
    <scope>IDENTIFICATION</scope>
</reference>
<keyword evidence="7" id="KW-1185">Reference proteome</keyword>
<dbReference type="eggNOG" id="ENOG502QQ56">
    <property type="taxonomic scope" value="Eukaryota"/>
</dbReference>
<evidence type="ECO:0000256" key="3">
    <source>
        <dbReference type="ARBA" id="ARBA00022525"/>
    </source>
</evidence>
<dbReference type="GO" id="GO:0016042">
    <property type="term" value="P:lipid catabolic process"/>
    <property type="evidence" value="ECO:0007669"/>
    <property type="project" value="TreeGrafter"/>
</dbReference>
<dbReference type="InterPro" id="IPR013818">
    <property type="entry name" value="Lipase"/>
</dbReference>
<dbReference type="EMBL" id="ACPB03000921">
    <property type="status" value="NOT_ANNOTATED_CDS"/>
    <property type="molecule type" value="Genomic_DNA"/>
</dbReference>
<dbReference type="PANTHER" id="PTHR11610">
    <property type="entry name" value="LIPASE"/>
    <property type="match status" value="1"/>
</dbReference>
<proteinExistence type="inferred from homology"/>
<comment type="similarity">
    <text evidence="2 4">Belongs to the AB hydrolase superfamily. Lipase family.</text>
</comment>
<dbReference type="EnsemblMetazoa" id="RPRC002054-RA">
    <property type="protein sequence ID" value="RPRC002054-PA"/>
    <property type="gene ID" value="RPRC002054"/>
</dbReference>
<dbReference type="SUPFAM" id="SSF53474">
    <property type="entry name" value="alpha/beta-Hydrolases"/>
    <property type="match status" value="1"/>
</dbReference>